<evidence type="ECO:0000313" key="1">
    <source>
        <dbReference type="EMBL" id="OHA74089.1"/>
    </source>
</evidence>
<dbReference type="EMBL" id="MHUH01000005">
    <property type="protein sequence ID" value="OHA74089.1"/>
    <property type="molecule type" value="Genomic_DNA"/>
</dbReference>
<dbReference type="Proteomes" id="UP000178421">
    <property type="component" value="Unassembled WGS sequence"/>
</dbReference>
<dbReference type="AlphaFoldDB" id="A0A1G2RP09"/>
<dbReference type="InterPro" id="IPR043129">
    <property type="entry name" value="ATPase_NBD"/>
</dbReference>
<dbReference type="InterPro" id="IPR050696">
    <property type="entry name" value="FtsA/MreB"/>
</dbReference>
<dbReference type="NCBIfam" id="TIGR01175">
    <property type="entry name" value="pilM"/>
    <property type="match status" value="1"/>
</dbReference>
<dbReference type="Pfam" id="PF11104">
    <property type="entry name" value="PilM_2"/>
    <property type="match status" value="1"/>
</dbReference>
<sequence>MSWFSLDVVPKTFLGIDVGSSALRVVEIGGWGDRRTLKNYGEIRMRTMYKEPFRSFEKNALLLSTNDIAKALRGIFEEAHIAEKRAIFSISDYSTFFTTFELPFIKENELDAAVRFEARRHVPLPLSEVVLDWQLLERTKDKRSRILLVAVPKEVVNYYEEIARFADLKLIALEAEIFGNIRSYLKEEKEPVVLVDIGSHTTTVSVVAKNMVRLSQTINVGGNNLTERIAQSLSVDYRKAEEEKLQKGIHLVQGNVRILVPIVDVIVTEIRKALEGFERQHVGIVQKIVLSGDSAKLLGLVEYLEKQFGKRTEITNPFHNILYPPLLEEIIKDMRPAYAIAVGMALRGFE</sequence>
<evidence type="ECO:0008006" key="3">
    <source>
        <dbReference type="Google" id="ProtNLM"/>
    </source>
</evidence>
<reference evidence="1 2" key="1">
    <citation type="journal article" date="2016" name="Nat. Commun.">
        <title>Thousands of microbial genomes shed light on interconnected biogeochemical processes in an aquifer system.</title>
        <authorList>
            <person name="Anantharaman K."/>
            <person name="Brown C.T."/>
            <person name="Hug L.A."/>
            <person name="Sharon I."/>
            <person name="Castelle C.J."/>
            <person name="Probst A.J."/>
            <person name="Thomas B.C."/>
            <person name="Singh A."/>
            <person name="Wilkins M.J."/>
            <person name="Karaoz U."/>
            <person name="Brodie E.L."/>
            <person name="Williams K.H."/>
            <person name="Hubbard S.S."/>
            <person name="Banfield J.F."/>
        </authorList>
    </citation>
    <scope>NUCLEOTIDE SEQUENCE [LARGE SCALE GENOMIC DNA]</scope>
</reference>
<evidence type="ECO:0000313" key="2">
    <source>
        <dbReference type="Proteomes" id="UP000178421"/>
    </source>
</evidence>
<organism evidence="1 2">
    <name type="scientific">Candidatus Wildermuthbacteria bacterium RIFCSPLOWO2_01_FULL_48_29</name>
    <dbReference type="NCBI Taxonomy" id="1802462"/>
    <lineage>
        <taxon>Bacteria</taxon>
        <taxon>Candidatus Wildermuthiibacteriota</taxon>
    </lineage>
</organism>
<accession>A0A1G2RP09</accession>
<comment type="caution">
    <text evidence="1">The sequence shown here is derived from an EMBL/GenBank/DDBJ whole genome shotgun (WGS) entry which is preliminary data.</text>
</comment>
<dbReference type="InterPro" id="IPR005883">
    <property type="entry name" value="PilM"/>
</dbReference>
<name>A0A1G2RP09_9BACT</name>
<gene>
    <name evidence="1" type="ORF">A2940_00350</name>
</gene>
<dbReference type="PIRSF" id="PIRSF019169">
    <property type="entry name" value="PilM"/>
    <property type="match status" value="1"/>
</dbReference>
<dbReference type="Gene3D" id="3.30.1490.300">
    <property type="match status" value="1"/>
</dbReference>
<dbReference type="PANTHER" id="PTHR32432">
    <property type="entry name" value="CELL DIVISION PROTEIN FTSA-RELATED"/>
    <property type="match status" value="1"/>
</dbReference>
<protein>
    <recommendedName>
        <fullName evidence="3">SHS2 domain-containing protein</fullName>
    </recommendedName>
</protein>
<dbReference type="PANTHER" id="PTHR32432:SF3">
    <property type="entry name" value="ETHANOLAMINE UTILIZATION PROTEIN EUTJ"/>
    <property type="match status" value="1"/>
</dbReference>
<dbReference type="CDD" id="cd24049">
    <property type="entry name" value="ASKHA_NBD_PilM"/>
    <property type="match status" value="1"/>
</dbReference>
<dbReference type="Gene3D" id="3.30.420.40">
    <property type="match status" value="2"/>
</dbReference>
<proteinExistence type="predicted"/>
<dbReference type="SUPFAM" id="SSF53067">
    <property type="entry name" value="Actin-like ATPase domain"/>
    <property type="match status" value="2"/>
</dbReference>